<organism evidence="2 3">
    <name type="scientific">Allacma fusca</name>
    <dbReference type="NCBI Taxonomy" id="39272"/>
    <lineage>
        <taxon>Eukaryota</taxon>
        <taxon>Metazoa</taxon>
        <taxon>Ecdysozoa</taxon>
        <taxon>Arthropoda</taxon>
        <taxon>Hexapoda</taxon>
        <taxon>Collembola</taxon>
        <taxon>Symphypleona</taxon>
        <taxon>Sminthuridae</taxon>
        <taxon>Allacma</taxon>
    </lineage>
</organism>
<accession>A0A8J2JQP2</accession>
<dbReference type="Proteomes" id="UP000708208">
    <property type="component" value="Unassembled WGS sequence"/>
</dbReference>
<dbReference type="AlphaFoldDB" id="A0A8J2JQP2"/>
<comment type="caution">
    <text evidence="2">The sequence shown here is derived from an EMBL/GenBank/DDBJ whole genome shotgun (WGS) entry which is preliminary data.</text>
</comment>
<evidence type="ECO:0000313" key="3">
    <source>
        <dbReference type="Proteomes" id="UP000708208"/>
    </source>
</evidence>
<gene>
    <name evidence="2" type="ORF">AFUS01_LOCUS11473</name>
</gene>
<keyword evidence="1" id="KW-0732">Signal</keyword>
<protein>
    <submittedName>
        <fullName evidence="2">Uncharacterized protein</fullName>
    </submittedName>
</protein>
<feature type="signal peptide" evidence="1">
    <location>
        <begin position="1"/>
        <end position="20"/>
    </location>
</feature>
<evidence type="ECO:0000313" key="2">
    <source>
        <dbReference type="EMBL" id="CAG7722331.1"/>
    </source>
</evidence>
<sequence>MVQKQLFALLIITVAFHSHATPLSDEVSVPAPPALEVVGNLEVGPETVKNPEDLPNPDQKWIVPLFAFNYAPAPTTTTPPPGPHPQVVIIPTNSTISVVAQQPLSLVQGPSPTVFTANAPGPNAISLQTGK</sequence>
<name>A0A8J2JQP2_9HEXA</name>
<proteinExistence type="predicted"/>
<feature type="chain" id="PRO_5035312850" evidence="1">
    <location>
        <begin position="21"/>
        <end position="131"/>
    </location>
</feature>
<keyword evidence="3" id="KW-1185">Reference proteome</keyword>
<evidence type="ECO:0000256" key="1">
    <source>
        <dbReference type="SAM" id="SignalP"/>
    </source>
</evidence>
<dbReference type="EMBL" id="CAJVCH010088312">
    <property type="protein sequence ID" value="CAG7722331.1"/>
    <property type="molecule type" value="Genomic_DNA"/>
</dbReference>
<reference evidence="2" key="1">
    <citation type="submission" date="2021-06" db="EMBL/GenBank/DDBJ databases">
        <authorList>
            <person name="Hodson N. C."/>
            <person name="Mongue J. A."/>
            <person name="Jaron S. K."/>
        </authorList>
    </citation>
    <scope>NUCLEOTIDE SEQUENCE</scope>
</reference>